<gene>
    <name evidence="6" type="ORF">SAMN05660918_1610</name>
</gene>
<feature type="domain" description="HTH araC/xylS-type" evidence="5">
    <location>
        <begin position="229"/>
        <end position="333"/>
    </location>
</feature>
<accession>A0A1H6TR79</accession>
<keyword evidence="4" id="KW-0472">Membrane</keyword>
<dbReference type="SUPFAM" id="SSF46689">
    <property type="entry name" value="Homeodomain-like"/>
    <property type="match status" value="1"/>
</dbReference>
<reference evidence="7" key="1">
    <citation type="submission" date="2016-10" db="EMBL/GenBank/DDBJ databases">
        <authorList>
            <person name="Varghese N."/>
            <person name="Submissions S."/>
        </authorList>
    </citation>
    <scope>NUCLEOTIDE SEQUENCE [LARGE SCALE GENOMIC DNA]</scope>
    <source>
        <strain evidence="7">DSM 17934</strain>
    </source>
</reference>
<dbReference type="Pfam" id="PF12833">
    <property type="entry name" value="HTH_18"/>
    <property type="match status" value="1"/>
</dbReference>
<feature type="transmembrane region" description="Helical" evidence="4">
    <location>
        <begin position="86"/>
        <end position="106"/>
    </location>
</feature>
<feature type="transmembrane region" description="Helical" evidence="4">
    <location>
        <begin position="59"/>
        <end position="79"/>
    </location>
</feature>
<dbReference type="RefSeq" id="WP_091311123.1">
    <property type="nucleotide sequence ID" value="NZ_CBCSJU010000008.1"/>
</dbReference>
<evidence type="ECO:0000259" key="5">
    <source>
        <dbReference type="PROSITE" id="PS01124"/>
    </source>
</evidence>
<evidence type="ECO:0000256" key="1">
    <source>
        <dbReference type="ARBA" id="ARBA00023015"/>
    </source>
</evidence>
<feature type="transmembrane region" description="Helical" evidence="4">
    <location>
        <begin position="30"/>
        <end position="47"/>
    </location>
</feature>
<dbReference type="InterPro" id="IPR009057">
    <property type="entry name" value="Homeodomain-like_sf"/>
</dbReference>
<evidence type="ECO:0000313" key="7">
    <source>
        <dbReference type="Proteomes" id="UP000199702"/>
    </source>
</evidence>
<dbReference type="Gene3D" id="1.10.10.60">
    <property type="entry name" value="Homeodomain-like"/>
    <property type="match status" value="2"/>
</dbReference>
<dbReference type="OrthoDB" id="9779074at2"/>
<evidence type="ECO:0000313" key="6">
    <source>
        <dbReference type="EMBL" id="SEI78242.1"/>
    </source>
</evidence>
<evidence type="ECO:0000256" key="4">
    <source>
        <dbReference type="SAM" id="Phobius"/>
    </source>
</evidence>
<feature type="transmembrane region" description="Helical" evidence="4">
    <location>
        <begin position="6"/>
        <end position="21"/>
    </location>
</feature>
<protein>
    <submittedName>
        <fullName evidence="6">Helix-turn-helix domain-containing protein</fullName>
    </submittedName>
</protein>
<dbReference type="GO" id="GO:0043565">
    <property type="term" value="F:sequence-specific DNA binding"/>
    <property type="evidence" value="ECO:0007669"/>
    <property type="project" value="InterPro"/>
</dbReference>
<organism evidence="6 7">
    <name type="scientific">Flavobacterium terrigena</name>
    <dbReference type="NCBI Taxonomy" id="402734"/>
    <lineage>
        <taxon>Bacteria</taxon>
        <taxon>Pseudomonadati</taxon>
        <taxon>Bacteroidota</taxon>
        <taxon>Flavobacteriia</taxon>
        <taxon>Flavobacteriales</taxon>
        <taxon>Flavobacteriaceae</taxon>
        <taxon>Flavobacterium</taxon>
    </lineage>
</organism>
<dbReference type="STRING" id="402734.SAMN05660918_1610"/>
<dbReference type="PANTHER" id="PTHR43280:SF29">
    <property type="entry name" value="ARAC-FAMILY TRANSCRIPTIONAL REGULATOR"/>
    <property type="match status" value="1"/>
</dbReference>
<keyword evidence="7" id="KW-1185">Reference proteome</keyword>
<keyword evidence="4" id="KW-0812">Transmembrane</keyword>
<feature type="transmembrane region" description="Helical" evidence="4">
    <location>
        <begin position="118"/>
        <end position="138"/>
    </location>
</feature>
<dbReference type="PROSITE" id="PS01124">
    <property type="entry name" value="HTH_ARAC_FAMILY_2"/>
    <property type="match status" value="1"/>
</dbReference>
<feature type="transmembrane region" description="Helical" evidence="4">
    <location>
        <begin position="150"/>
        <end position="171"/>
    </location>
</feature>
<dbReference type="SMART" id="SM00342">
    <property type="entry name" value="HTH_ARAC"/>
    <property type="match status" value="1"/>
</dbReference>
<evidence type="ECO:0000256" key="2">
    <source>
        <dbReference type="ARBA" id="ARBA00023125"/>
    </source>
</evidence>
<evidence type="ECO:0000256" key="3">
    <source>
        <dbReference type="ARBA" id="ARBA00023163"/>
    </source>
</evidence>
<name>A0A1H6TR79_9FLAO</name>
<dbReference type="Proteomes" id="UP000199702">
    <property type="component" value="Unassembled WGS sequence"/>
</dbReference>
<proteinExistence type="predicted"/>
<dbReference type="InterPro" id="IPR018060">
    <property type="entry name" value="HTH_AraC"/>
</dbReference>
<sequence>MLQTIQIIAVLQGIFLLLYLFKNKNKYQTYNFWFLSALLVSLLSYIIGDDNNNLFLSNYDFFFVDKTLFVTLLFLFLKYFETSKKINISVICYFIPTAIFILIELYETQFIETFWIEFFEHFIYVVCVTYLIFSLFFLKKIKIAKFIKTPFYFLLISLLITYSLLIIDFLLDKEIIVTLNSILIFEISVLFYYLTYIFVFNHNFFDLPIINSKYKNSSLNSNDIENYKTRIIAAMEVDKIFTNENLSLQTFSDTIHIPKHYISEILNIHLQTNFQDFINEYRVDEFIKQYSNPENDHFSILGIATSVGFKNKATFNSNFKKFKGISPTEYKQTHL</sequence>
<keyword evidence="2" id="KW-0238">DNA-binding</keyword>
<keyword evidence="1" id="KW-0805">Transcription regulation</keyword>
<dbReference type="PANTHER" id="PTHR43280">
    <property type="entry name" value="ARAC-FAMILY TRANSCRIPTIONAL REGULATOR"/>
    <property type="match status" value="1"/>
</dbReference>
<dbReference type="AlphaFoldDB" id="A0A1H6TR79"/>
<keyword evidence="3" id="KW-0804">Transcription</keyword>
<keyword evidence="4" id="KW-1133">Transmembrane helix</keyword>
<feature type="transmembrane region" description="Helical" evidence="4">
    <location>
        <begin position="177"/>
        <end position="199"/>
    </location>
</feature>
<dbReference type="GO" id="GO:0003700">
    <property type="term" value="F:DNA-binding transcription factor activity"/>
    <property type="evidence" value="ECO:0007669"/>
    <property type="project" value="InterPro"/>
</dbReference>
<dbReference type="EMBL" id="FNYA01000003">
    <property type="protein sequence ID" value="SEI78242.1"/>
    <property type="molecule type" value="Genomic_DNA"/>
</dbReference>